<reference evidence="5" key="1">
    <citation type="submission" date="2014-11" db="EMBL/GenBank/DDBJ databases">
        <title>Hymenobacter sp. DG25B genome submission.</title>
        <authorList>
            <person name="Jung H.-Y."/>
            <person name="Kim M.K."/>
            <person name="Srinivasan S."/>
            <person name="Lim S."/>
        </authorList>
    </citation>
    <scope>NUCLEOTIDE SEQUENCE [LARGE SCALE GENOMIC DNA]</scope>
    <source>
        <strain evidence="5">DY59</strain>
    </source>
</reference>
<organism evidence="4 5">
    <name type="scientific">Deinococcus radiopugnans</name>
    <dbReference type="NCBI Taxonomy" id="57497"/>
    <lineage>
        <taxon>Bacteria</taxon>
        <taxon>Thermotogati</taxon>
        <taxon>Deinococcota</taxon>
        <taxon>Deinococci</taxon>
        <taxon>Deinococcales</taxon>
        <taxon>Deinococcaceae</taxon>
        <taxon>Deinococcus</taxon>
    </lineage>
</organism>
<name>A0A0A7KLM9_9DEIO</name>
<dbReference type="PANTHER" id="PTHR43158:SF2">
    <property type="entry name" value="SKFA PEPTIDE EXPORT ATP-BINDING PROTEIN SKFE"/>
    <property type="match status" value="1"/>
</dbReference>
<dbReference type="SMART" id="SM00382">
    <property type="entry name" value="AAA"/>
    <property type="match status" value="2"/>
</dbReference>
<dbReference type="GO" id="GO:0005524">
    <property type="term" value="F:ATP binding"/>
    <property type="evidence" value="ECO:0007669"/>
    <property type="project" value="UniProtKB-KW"/>
</dbReference>
<sequence length="475" mass="51415">MTLVELRDVTVKAGGRTLLEDVNLSLKPGEALRLFGPNGGGKTTLLRLLAGEVAPVIGTRTYVLNGARQTSAVRARRSLSVVGPDAEAFYLTRDWAQSVRDVLLAAFEGDTLKLWEATPEAETRLAEVVSLTGLDALLERDFRTLSHGQRRRVVLARALMPRPEALLLDEFTDGLSIGARAELGRVLQDVHAAGVAIVLATHRPEEAPELPWRTVRVEGGQVREAAAASPPFPASLHLPIPPGTGELIRLDNVEVWRNGHRALGPIGWTWEAGQHWLVTGENGSGKSTLARLIAGELHPALGGHIERPYLTRDLLTERRRTVGLVGAEPGIRQRRDWTGQDIIGSAWHGTEGFVPELSGQEVERVRELAAQLDLLDLLPRPAETLSQGQLRRLLLARAVAHAPTLLMLDEGLDFVDAASRARFSALLPGLVRGGTHIMVIAHRTSDAPDGLTHHLHLDGGRVASVSRLPAALAPE</sequence>
<evidence type="ECO:0000313" key="4">
    <source>
        <dbReference type="EMBL" id="AIZ45458.1"/>
    </source>
</evidence>
<dbReference type="HOGENOM" id="CLU_000604_45_2_0"/>
<dbReference type="InterPro" id="IPR003593">
    <property type="entry name" value="AAA+_ATPase"/>
</dbReference>
<dbReference type="InterPro" id="IPR017871">
    <property type="entry name" value="ABC_transporter-like_CS"/>
</dbReference>
<dbReference type="KEGG" id="dsw:QR90_10715"/>
<evidence type="ECO:0000259" key="3">
    <source>
        <dbReference type="PROSITE" id="PS50893"/>
    </source>
</evidence>
<dbReference type="AlphaFoldDB" id="A0A0A7KLM9"/>
<dbReference type="Pfam" id="PF00005">
    <property type="entry name" value="ABC_tran"/>
    <property type="match status" value="2"/>
</dbReference>
<dbReference type="InterPro" id="IPR027417">
    <property type="entry name" value="P-loop_NTPase"/>
</dbReference>
<gene>
    <name evidence="4" type="ORF">QR90_10715</name>
</gene>
<feature type="domain" description="ABC transporter" evidence="3">
    <location>
        <begin position="4"/>
        <end position="244"/>
    </location>
</feature>
<keyword evidence="2" id="KW-0067">ATP-binding</keyword>
<dbReference type="PROSITE" id="PS00211">
    <property type="entry name" value="ABC_TRANSPORTER_1"/>
    <property type="match status" value="2"/>
</dbReference>
<dbReference type="InterPro" id="IPR003439">
    <property type="entry name" value="ABC_transporter-like_ATP-bd"/>
</dbReference>
<evidence type="ECO:0000256" key="1">
    <source>
        <dbReference type="ARBA" id="ARBA00022741"/>
    </source>
</evidence>
<dbReference type="SUPFAM" id="SSF52540">
    <property type="entry name" value="P-loop containing nucleoside triphosphate hydrolases"/>
    <property type="match status" value="2"/>
</dbReference>
<evidence type="ECO:0000313" key="5">
    <source>
        <dbReference type="Proteomes" id="UP000030634"/>
    </source>
</evidence>
<dbReference type="RefSeq" id="WP_039684456.1">
    <property type="nucleotide sequence ID" value="NZ_CP010028.1"/>
</dbReference>
<dbReference type="PROSITE" id="PS50893">
    <property type="entry name" value="ABC_TRANSPORTER_2"/>
    <property type="match status" value="2"/>
</dbReference>
<proteinExistence type="predicted"/>
<dbReference type="Proteomes" id="UP000030634">
    <property type="component" value="Chromosome"/>
</dbReference>
<feature type="domain" description="ABC transporter" evidence="3">
    <location>
        <begin position="248"/>
        <end position="474"/>
    </location>
</feature>
<dbReference type="STRING" id="1182571.QR90_10715"/>
<evidence type="ECO:0000256" key="2">
    <source>
        <dbReference type="ARBA" id="ARBA00022840"/>
    </source>
</evidence>
<protein>
    <submittedName>
        <fullName evidence="4">ABC transporter</fullName>
    </submittedName>
</protein>
<keyword evidence="1" id="KW-0547">Nucleotide-binding</keyword>
<dbReference type="PANTHER" id="PTHR43158">
    <property type="entry name" value="SKFA PEPTIDE EXPORT ATP-BINDING PROTEIN SKFE"/>
    <property type="match status" value="1"/>
</dbReference>
<accession>A0A0A7KLM9</accession>
<dbReference type="EMBL" id="CP010028">
    <property type="protein sequence ID" value="AIZ45458.1"/>
    <property type="molecule type" value="Genomic_DNA"/>
</dbReference>
<dbReference type="GO" id="GO:0016887">
    <property type="term" value="F:ATP hydrolysis activity"/>
    <property type="evidence" value="ECO:0007669"/>
    <property type="project" value="InterPro"/>
</dbReference>
<dbReference type="Gene3D" id="3.40.50.300">
    <property type="entry name" value="P-loop containing nucleotide triphosphate hydrolases"/>
    <property type="match status" value="2"/>
</dbReference>